<gene>
    <name evidence="1" type="ORF">J27TS8_21660</name>
</gene>
<reference evidence="1" key="1">
    <citation type="submission" date="2021-03" db="EMBL/GenBank/DDBJ databases">
        <title>Antimicrobial resistance genes in bacteria isolated from Japanese honey, and their potential for conferring macrolide and lincosamide resistance in the American foulbrood pathogen Paenibacillus larvae.</title>
        <authorList>
            <person name="Okamoto M."/>
            <person name="Kumagai M."/>
            <person name="Kanamori H."/>
            <person name="Takamatsu D."/>
        </authorList>
    </citation>
    <scope>NUCLEOTIDE SEQUENCE</scope>
    <source>
        <strain evidence="1">J27TS8</strain>
    </source>
</reference>
<accession>A0A919WHL7</accession>
<evidence type="ECO:0000313" key="2">
    <source>
        <dbReference type="Proteomes" id="UP000682111"/>
    </source>
</evidence>
<name>A0A919WHL7_9BACI</name>
<comment type="caution">
    <text evidence="1">The sequence shown here is derived from an EMBL/GenBank/DDBJ whole genome shotgun (WGS) entry which is preliminary data.</text>
</comment>
<protein>
    <submittedName>
        <fullName evidence="1">Uncharacterized protein</fullName>
    </submittedName>
</protein>
<organism evidence="1 2">
    <name type="scientific">Robertmurraya siralis</name>
    <dbReference type="NCBI Taxonomy" id="77777"/>
    <lineage>
        <taxon>Bacteria</taxon>
        <taxon>Bacillati</taxon>
        <taxon>Bacillota</taxon>
        <taxon>Bacilli</taxon>
        <taxon>Bacillales</taxon>
        <taxon>Bacillaceae</taxon>
        <taxon>Robertmurraya</taxon>
    </lineage>
</organism>
<sequence length="61" mass="6722">MLFPFILTVIILISIAIPGYQIVQGEKDQQDKLQEFESCLDTGNSATMEIAQNGETSVTCQ</sequence>
<dbReference type="EMBL" id="BORC01000003">
    <property type="protein sequence ID" value="GIN62173.1"/>
    <property type="molecule type" value="Genomic_DNA"/>
</dbReference>
<keyword evidence="2" id="KW-1185">Reference proteome</keyword>
<proteinExistence type="predicted"/>
<evidence type="ECO:0000313" key="1">
    <source>
        <dbReference type="EMBL" id="GIN62173.1"/>
    </source>
</evidence>
<dbReference type="Proteomes" id="UP000682111">
    <property type="component" value="Unassembled WGS sequence"/>
</dbReference>
<dbReference type="AlphaFoldDB" id="A0A919WHL7"/>